<feature type="signal peptide" evidence="1">
    <location>
        <begin position="1"/>
        <end position="20"/>
    </location>
</feature>
<keyword evidence="1" id="KW-0732">Signal</keyword>
<organism evidence="2 3">
    <name type="scientific">Pseudoduganella namucuonensis</name>
    <dbReference type="NCBI Taxonomy" id="1035707"/>
    <lineage>
        <taxon>Bacteria</taxon>
        <taxon>Pseudomonadati</taxon>
        <taxon>Pseudomonadota</taxon>
        <taxon>Betaproteobacteria</taxon>
        <taxon>Burkholderiales</taxon>
        <taxon>Oxalobacteraceae</taxon>
        <taxon>Telluria group</taxon>
        <taxon>Pseudoduganella</taxon>
    </lineage>
</organism>
<accession>A0A1I7M609</accession>
<sequence>MRHLVSVLLTGALAAGCAVAAPGERPPKPIDDVEPEVTREVAAALSRMAGDAGAEAAPLLRGCPAAVPLELLRRTTKGEERSYLYRGRCQAPLLVSVTYGKAANIKQLSVKAE</sequence>
<dbReference type="OrthoDB" id="8776296at2"/>
<evidence type="ECO:0000313" key="2">
    <source>
        <dbReference type="EMBL" id="SFV17346.1"/>
    </source>
</evidence>
<proteinExistence type="predicted"/>
<dbReference type="PROSITE" id="PS51257">
    <property type="entry name" value="PROKAR_LIPOPROTEIN"/>
    <property type="match status" value="1"/>
</dbReference>
<dbReference type="RefSeq" id="WP_093561349.1">
    <property type="nucleotide sequence ID" value="NZ_FPBO01000063.1"/>
</dbReference>
<evidence type="ECO:0000256" key="1">
    <source>
        <dbReference type="SAM" id="SignalP"/>
    </source>
</evidence>
<dbReference type="EMBL" id="FPBO01000063">
    <property type="protein sequence ID" value="SFV17346.1"/>
    <property type="molecule type" value="Genomic_DNA"/>
</dbReference>
<keyword evidence="3" id="KW-1185">Reference proteome</keyword>
<evidence type="ECO:0008006" key="4">
    <source>
        <dbReference type="Google" id="ProtNLM"/>
    </source>
</evidence>
<name>A0A1I7M609_9BURK</name>
<dbReference type="Proteomes" id="UP000199391">
    <property type="component" value="Unassembled WGS sequence"/>
</dbReference>
<dbReference type="AlphaFoldDB" id="A0A1I7M609"/>
<protein>
    <recommendedName>
        <fullName evidence="4">Lipoprotein</fullName>
    </recommendedName>
</protein>
<evidence type="ECO:0000313" key="3">
    <source>
        <dbReference type="Proteomes" id="UP000199391"/>
    </source>
</evidence>
<reference evidence="3" key="1">
    <citation type="submission" date="2016-10" db="EMBL/GenBank/DDBJ databases">
        <authorList>
            <person name="Varghese N."/>
            <person name="Submissions S."/>
        </authorList>
    </citation>
    <scope>NUCLEOTIDE SEQUENCE [LARGE SCALE GENOMIC DNA]</scope>
    <source>
        <strain evidence="3">CGMCC 1.11014</strain>
    </source>
</reference>
<gene>
    <name evidence="2" type="ORF">SAMN05216552_10633</name>
</gene>
<feature type="chain" id="PRO_5011516662" description="Lipoprotein" evidence="1">
    <location>
        <begin position="21"/>
        <end position="113"/>
    </location>
</feature>
<dbReference type="STRING" id="1035707.SAMN05216552_10633"/>